<dbReference type="InterPro" id="IPR036768">
    <property type="entry name" value="PolIII_chi_sf"/>
</dbReference>
<reference evidence="1 2" key="1">
    <citation type="submission" date="2017-04" db="EMBL/GenBank/DDBJ databases">
        <authorList>
            <person name="Afonso C.L."/>
            <person name="Miller P.J."/>
            <person name="Scott M.A."/>
            <person name="Spackman E."/>
            <person name="Goraichik I."/>
            <person name="Dimitrov K.M."/>
            <person name="Suarez D.L."/>
            <person name="Swayne D.E."/>
        </authorList>
    </citation>
    <scope>NUCLEOTIDE SEQUENCE [LARGE SCALE GENOMIC DNA]</scope>
    <source>
        <strain evidence="1 2">VK13</strain>
    </source>
</reference>
<organism evidence="1 2">
    <name type="scientific">Polynucleobacter kasalickyi</name>
    <dbReference type="NCBI Taxonomy" id="1938817"/>
    <lineage>
        <taxon>Bacteria</taxon>
        <taxon>Pseudomonadati</taxon>
        <taxon>Pseudomonadota</taxon>
        <taxon>Betaproteobacteria</taxon>
        <taxon>Burkholderiales</taxon>
        <taxon>Burkholderiaceae</taxon>
        <taxon>Polynucleobacter</taxon>
    </lineage>
</organism>
<dbReference type="AlphaFoldDB" id="A0A1W1ZNQ0"/>
<dbReference type="STRING" id="1938817.SAMN06296008_10644"/>
<evidence type="ECO:0000313" key="2">
    <source>
        <dbReference type="Proteomes" id="UP000192708"/>
    </source>
</evidence>
<sequence>MAKVDFHSQVKDKVHYACRLIRKIISLSKEEDPFQTIVVLGSQEVLTELNEKLWTFSSDDFLPHCFIDEDAFELCPILLVELGNQHRLDALSHQDVLIHLGQDALINIEELVQRYQRVVEVVSMESADLLAGRERYKKYRTLGLELQNFDQKGAS</sequence>
<dbReference type="SUPFAM" id="SSF102400">
    <property type="entry name" value="DNA polymerase III chi subunit"/>
    <property type="match status" value="1"/>
</dbReference>
<protein>
    <submittedName>
        <fullName evidence="1">DNA polymerase III, chi subunit</fullName>
    </submittedName>
</protein>
<name>A0A1W1ZNQ0_9BURK</name>
<dbReference type="GO" id="GO:0003887">
    <property type="term" value="F:DNA-directed DNA polymerase activity"/>
    <property type="evidence" value="ECO:0007669"/>
    <property type="project" value="InterPro"/>
</dbReference>
<dbReference type="GO" id="GO:0032298">
    <property type="term" value="P:positive regulation of DNA-templated DNA replication initiation"/>
    <property type="evidence" value="ECO:0007669"/>
    <property type="project" value="TreeGrafter"/>
</dbReference>
<dbReference type="GO" id="GO:0003677">
    <property type="term" value="F:DNA binding"/>
    <property type="evidence" value="ECO:0007669"/>
    <property type="project" value="InterPro"/>
</dbReference>
<dbReference type="GO" id="GO:0006260">
    <property type="term" value="P:DNA replication"/>
    <property type="evidence" value="ECO:0007669"/>
    <property type="project" value="InterPro"/>
</dbReference>
<keyword evidence="2" id="KW-1185">Reference proteome</keyword>
<dbReference type="PANTHER" id="PTHR38767">
    <property type="entry name" value="DNA POLYMERASE III SUBUNIT CHI"/>
    <property type="match status" value="1"/>
</dbReference>
<dbReference type="Proteomes" id="UP000192708">
    <property type="component" value="Unassembled WGS sequence"/>
</dbReference>
<dbReference type="Pfam" id="PF04364">
    <property type="entry name" value="DNA_pol3_chi"/>
    <property type="match status" value="1"/>
</dbReference>
<dbReference type="OrthoDB" id="5297568at2"/>
<dbReference type="InterPro" id="IPR007459">
    <property type="entry name" value="DNA_pol3_chi"/>
</dbReference>
<dbReference type="EMBL" id="FWXJ01000006">
    <property type="protein sequence ID" value="SMC50059.1"/>
    <property type="molecule type" value="Genomic_DNA"/>
</dbReference>
<dbReference type="RefSeq" id="WP_084283384.1">
    <property type="nucleotide sequence ID" value="NZ_FWXJ01000006.1"/>
</dbReference>
<gene>
    <name evidence="1" type="ORF">SAMN06296008_10644</name>
</gene>
<dbReference type="Gene3D" id="3.40.50.10110">
    <property type="entry name" value="DNA polymerase III subunit chi"/>
    <property type="match status" value="1"/>
</dbReference>
<dbReference type="PANTHER" id="PTHR38767:SF1">
    <property type="entry name" value="DNA POLYMERASE III SUBUNIT CHI"/>
    <property type="match status" value="1"/>
</dbReference>
<evidence type="ECO:0000313" key="1">
    <source>
        <dbReference type="EMBL" id="SMC50059.1"/>
    </source>
</evidence>
<proteinExistence type="predicted"/>
<accession>A0A1W1ZNQ0</accession>